<dbReference type="InterPro" id="IPR013087">
    <property type="entry name" value="Znf_C2H2_type"/>
</dbReference>
<gene>
    <name evidence="11" type="ORF">C6P40_002099</name>
</gene>
<evidence type="ECO:0000256" key="7">
    <source>
        <dbReference type="ARBA" id="ARBA00023242"/>
    </source>
</evidence>
<dbReference type="SUPFAM" id="SSF57667">
    <property type="entry name" value="beta-beta-alpha zinc fingers"/>
    <property type="match status" value="2"/>
</dbReference>
<evidence type="ECO:0000256" key="8">
    <source>
        <dbReference type="ARBA" id="ARBA00038089"/>
    </source>
</evidence>
<keyword evidence="6" id="KW-0862">Zinc</keyword>
<dbReference type="PROSITE" id="PS00028">
    <property type="entry name" value="ZINC_FINGER_C2H2_1"/>
    <property type="match status" value="2"/>
</dbReference>
<keyword evidence="4" id="KW-0677">Repeat</keyword>
<evidence type="ECO:0000256" key="5">
    <source>
        <dbReference type="ARBA" id="ARBA00022771"/>
    </source>
</evidence>
<keyword evidence="5 9" id="KW-0863">Zinc-finger</keyword>
<evidence type="ECO:0000313" key="11">
    <source>
        <dbReference type="EMBL" id="KAG0687618.1"/>
    </source>
</evidence>
<keyword evidence="12" id="KW-1185">Reference proteome</keyword>
<evidence type="ECO:0000256" key="4">
    <source>
        <dbReference type="ARBA" id="ARBA00022737"/>
    </source>
</evidence>
<dbReference type="Proteomes" id="UP000697127">
    <property type="component" value="Unassembled WGS sequence"/>
</dbReference>
<evidence type="ECO:0000259" key="10">
    <source>
        <dbReference type="PROSITE" id="PS50157"/>
    </source>
</evidence>
<dbReference type="AlphaFoldDB" id="A0A9P7BFT8"/>
<sequence>MSDNKQKIINQTPDLVHTISTPNNIISSNINNLLNLQNLKTKSSLSSTQNESNETFSSITNMSTNNLKSSNSSVSSISSSHIVSDITKSSSSKDPNFNEKKLDNQLIVKTSVIDNINDIKSLKRIKCHWDNCTESFENAKLLYDHLCDFHVGRKSNKNLSLRCKWGNCQTITVKRDHITSHLRVHIPLKPYSCQLCSKSFKRPQDLKKHKKTHINGALKKHKELFYKNLVYHLDSTKYDLSNQNINQFQKSNSNLHYENLNSSVSSPISFSDTTSNKIYFNPSTYPKEYQQSTYIHNTNQMIQPSNQQFIPQFHFRHSERNKNQSFQSNNYHQLQQSTVSSHHQQQLYTQQNLYSVQQQVASSLYIQSPTQLQQNYPPQNYVQPPLQYQQLPGNTLLQTSSQPNNDQPIMVHETQQELQQQPFQQPQQQLQLPQQHLQLPQEQQFLQPPPKEQFGFIPKYDYITQHSINKNPNLQNQFTSVSYNTPILQSNINQGFVSIPGDNSINLNRFGSNNITYIPNRTI</sequence>
<comment type="similarity">
    <text evidence="8">Belongs to the pacC/RIM101 family.</text>
</comment>
<evidence type="ECO:0000256" key="2">
    <source>
        <dbReference type="ARBA" id="ARBA00022491"/>
    </source>
</evidence>
<dbReference type="EMBL" id="PUHW01000237">
    <property type="protein sequence ID" value="KAG0687618.1"/>
    <property type="molecule type" value="Genomic_DNA"/>
</dbReference>
<name>A0A9P7BFT8_9ASCO</name>
<evidence type="ECO:0000256" key="6">
    <source>
        <dbReference type="ARBA" id="ARBA00022833"/>
    </source>
</evidence>
<feature type="domain" description="C2H2-type" evidence="10">
    <location>
        <begin position="191"/>
        <end position="213"/>
    </location>
</feature>
<dbReference type="GO" id="GO:0008270">
    <property type="term" value="F:zinc ion binding"/>
    <property type="evidence" value="ECO:0007669"/>
    <property type="project" value="UniProtKB-KW"/>
</dbReference>
<dbReference type="Pfam" id="PF00096">
    <property type="entry name" value="zf-C2H2"/>
    <property type="match status" value="1"/>
</dbReference>
<dbReference type="PANTHER" id="PTHR47257:SF1">
    <property type="entry name" value="PH-RESPONSE TRANSCRIPTION FACTOR PACC_RIM101"/>
    <property type="match status" value="1"/>
</dbReference>
<organism evidence="11 12">
    <name type="scientific">Pichia californica</name>
    <dbReference type="NCBI Taxonomy" id="460514"/>
    <lineage>
        <taxon>Eukaryota</taxon>
        <taxon>Fungi</taxon>
        <taxon>Dikarya</taxon>
        <taxon>Ascomycota</taxon>
        <taxon>Saccharomycotina</taxon>
        <taxon>Pichiomycetes</taxon>
        <taxon>Pichiales</taxon>
        <taxon>Pichiaceae</taxon>
        <taxon>Pichia</taxon>
    </lineage>
</organism>
<evidence type="ECO:0000313" key="12">
    <source>
        <dbReference type="Proteomes" id="UP000697127"/>
    </source>
</evidence>
<keyword evidence="2" id="KW-0678">Repressor</keyword>
<dbReference type="GO" id="GO:0005634">
    <property type="term" value="C:nucleus"/>
    <property type="evidence" value="ECO:0007669"/>
    <property type="project" value="UniProtKB-SubCell"/>
</dbReference>
<feature type="domain" description="C2H2-type" evidence="10">
    <location>
        <begin position="125"/>
        <end position="155"/>
    </location>
</feature>
<dbReference type="Gene3D" id="3.30.160.60">
    <property type="entry name" value="Classic Zinc Finger"/>
    <property type="match status" value="2"/>
</dbReference>
<dbReference type="SMART" id="SM00355">
    <property type="entry name" value="ZnF_C2H2"/>
    <property type="match status" value="3"/>
</dbReference>
<comment type="caution">
    <text evidence="11">The sequence shown here is derived from an EMBL/GenBank/DDBJ whole genome shotgun (WGS) entry which is preliminary data.</text>
</comment>
<dbReference type="PANTHER" id="PTHR47257">
    <property type="entry name" value="PH-RESPONSE TRANSCRIPTION FACTOR PACC/RIM101"/>
    <property type="match status" value="1"/>
</dbReference>
<evidence type="ECO:0000256" key="3">
    <source>
        <dbReference type="ARBA" id="ARBA00022723"/>
    </source>
</evidence>
<accession>A0A9P7BFT8</accession>
<comment type="subcellular location">
    <subcellularLocation>
        <location evidence="1">Nucleus</location>
    </subcellularLocation>
</comment>
<keyword evidence="7" id="KW-0539">Nucleus</keyword>
<dbReference type="PROSITE" id="PS50157">
    <property type="entry name" value="ZINC_FINGER_C2H2_2"/>
    <property type="match status" value="3"/>
</dbReference>
<protein>
    <recommendedName>
        <fullName evidence="10">C2H2-type domain-containing protein</fullName>
    </recommendedName>
</protein>
<dbReference type="GO" id="GO:0045944">
    <property type="term" value="P:positive regulation of transcription by RNA polymerase II"/>
    <property type="evidence" value="ECO:0007669"/>
    <property type="project" value="TreeGrafter"/>
</dbReference>
<dbReference type="InterPro" id="IPR036236">
    <property type="entry name" value="Znf_C2H2_sf"/>
</dbReference>
<proteinExistence type="inferred from homology"/>
<evidence type="ECO:0000256" key="9">
    <source>
        <dbReference type="PROSITE-ProRule" id="PRU00042"/>
    </source>
</evidence>
<evidence type="ECO:0000256" key="1">
    <source>
        <dbReference type="ARBA" id="ARBA00004123"/>
    </source>
</evidence>
<feature type="domain" description="C2H2-type" evidence="10">
    <location>
        <begin position="161"/>
        <end position="190"/>
    </location>
</feature>
<dbReference type="InterPro" id="IPR050806">
    <property type="entry name" value="pacC/RIM101"/>
</dbReference>
<reference evidence="11" key="1">
    <citation type="submission" date="2020-11" db="EMBL/GenBank/DDBJ databases">
        <title>Kefir isolates.</title>
        <authorList>
            <person name="Marcisauskas S."/>
            <person name="Kim Y."/>
            <person name="Blasche S."/>
        </authorList>
    </citation>
    <scope>NUCLEOTIDE SEQUENCE</scope>
    <source>
        <strain evidence="11">Olga-1</strain>
    </source>
</reference>
<dbReference type="OrthoDB" id="6155966at2759"/>
<keyword evidence="3" id="KW-0479">Metal-binding</keyword>
<dbReference type="FunFam" id="3.30.160.60:FF:002343">
    <property type="entry name" value="Zinc finger protein 33A"/>
    <property type="match status" value="1"/>
</dbReference>